<dbReference type="Pfam" id="PF00528">
    <property type="entry name" value="BPD_transp_1"/>
    <property type="match status" value="1"/>
</dbReference>
<organism evidence="10 11">
    <name type="scientific">Chloracidobacterium validum</name>
    <dbReference type="NCBI Taxonomy" id="2821543"/>
    <lineage>
        <taxon>Bacteria</taxon>
        <taxon>Pseudomonadati</taxon>
        <taxon>Acidobacteriota</taxon>
        <taxon>Terriglobia</taxon>
        <taxon>Terriglobales</taxon>
        <taxon>Acidobacteriaceae</taxon>
        <taxon>Chloracidobacterium</taxon>
    </lineage>
</organism>
<feature type="transmembrane region" description="Helical" evidence="8">
    <location>
        <begin position="54"/>
        <end position="76"/>
    </location>
</feature>
<evidence type="ECO:0000313" key="10">
    <source>
        <dbReference type="EMBL" id="QUW04014.1"/>
    </source>
</evidence>
<comment type="similarity">
    <text evidence="6">In the C-terminal section; belongs to the OsmX family.</text>
</comment>
<comment type="similarity">
    <text evidence="8">Belongs to the binding-protein-dependent transport system permease family.</text>
</comment>
<feature type="transmembrane region" description="Helical" evidence="8">
    <location>
        <begin position="82"/>
        <end position="100"/>
    </location>
</feature>
<keyword evidence="4 8" id="KW-1133">Transmembrane helix</keyword>
<feature type="transmembrane region" description="Helical" evidence="8">
    <location>
        <begin position="23"/>
        <end position="42"/>
    </location>
</feature>
<evidence type="ECO:0000259" key="9">
    <source>
        <dbReference type="PROSITE" id="PS50928"/>
    </source>
</evidence>
<comment type="similarity">
    <text evidence="7">In the N-terminal section; belongs to the binding-protein-dependent transport system permease family.</text>
</comment>
<dbReference type="CDD" id="cd13613">
    <property type="entry name" value="PBP2_Opu_like_2"/>
    <property type="match status" value="1"/>
</dbReference>
<evidence type="ECO:0000256" key="8">
    <source>
        <dbReference type="RuleBase" id="RU363032"/>
    </source>
</evidence>
<evidence type="ECO:0000256" key="2">
    <source>
        <dbReference type="ARBA" id="ARBA00022448"/>
    </source>
</evidence>
<dbReference type="Gene3D" id="3.40.190.120">
    <property type="entry name" value="Osmoprotection protein (prox), domain 2"/>
    <property type="match status" value="1"/>
</dbReference>
<dbReference type="RefSeq" id="WP_211429903.1">
    <property type="nucleotide sequence ID" value="NZ_CP072649.1"/>
</dbReference>
<dbReference type="PROSITE" id="PS50928">
    <property type="entry name" value="ABC_TM1"/>
    <property type="match status" value="1"/>
</dbReference>
<evidence type="ECO:0000256" key="4">
    <source>
        <dbReference type="ARBA" id="ARBA00022989"/>
    </source>
</evidence>
<comment type="subcellular location">
    <subcellularLocation>
        <location evidence="1 8">Cell membrane</location>
        <topology evidence="1 8">Multi-pass membrane protein</topology>
    </subcellularLocation>
</comment>
<evidence type="ECO:0000256" key="3">
    <source>
        <dbReference type="ARBA" id="ARBA00022692"/>
    </source>
</evidence>
<feature type="transmembrane region" description="Helical" evidence="8">
    <location>
        <begin position="183"/>
        <end position="204"/>
    </location>
</feature>
<dbReference type="SUPFAM" id="SSF53850">
    <property type="entry name" value="Periplasmic binding protein-like II"/>
    <property type="match status" value="1"/>
</dbReference>
<proteinExistence type="inferred from homology"/>
<dbReference type="PANTHER" id="PTHR30177:SF4">
    <property type="entry name" value="OSMOPROTECTANT IMPORT PERMEASE PROTEIN OSMW"/>
    <property type="match status" value="1"/>
</dbReference>
<name>A0ABX8BAP9_9BACT</name>
<dbReference type="InterPro" id="IPR000515">
    <property type="entry name" value="MetI-like"/>
</dbReference>
<dbReference type="Gene3D" id="3.40.190.10">
    <property type="entry name" value="Periplasmic binding protein-like II"/>
    <property type="match status" value="1"/>
</dbReference>
<accession>A0ABX8BAP9</accession>
<evidence type="ECO:0000256" key="5">
    <source>
        <dbReference type="ARBA" id="ARBA00023136"/>
    </source>
</evidence>
<evidence type="ECO:0000313" key="11">
    <source>
        <dbReference type="Proteomes" id="UP000676506"/>
    </source>
</evidence>
<feature type="transmembrane region" description="Helical" evidence="8">
    <location>
        <begin position="216"/>
        <end position="237"/>
    </location>
</feature>
<keyword evidence="3 8" id="KW-0812">Transmembrane</keyword>
<evidence type="ECO:0000256" key="6">
    <source>
        <dbReference type="ARBA" id="ARBA00035642"/>
    </source>
</evidence>
<sequence>MTPWLEVLAEQHTALLVAWREHVLLVVVATLLACGLGIPLGIVAARHPAVRRVVFLLVNVTQTIPSLALFGLLLPLPWLGGIGARTAIVALTLYALLPIVRNTATGLLGVAPNLREAAEALGLTSWQRLLYVELPLAANVMFAGARVAVVLSVGTATIAAAIGAGGLGTFIFRGLRQNDNRLLLIGGALAALLALLADAVFAAFERAPQAQRRTPWRWLVAFGGLAGILLPVAWSYWVELPAADNVRSRVVVGSKDFTESVILAEILAQQLEAQGVAVERRFELGGNLAHESLLAGAVDVYPEYTGTAWTAILGKRPLSDPQEVYAQVRQDYARRFGLVVGPPLGFRNDFAILVRRQTAVEYHLKTISDAARSPLQWRAGFGQDFMSRADGYAGFRATYGFRFVSPREMDLSLTYRALAAGEVDIIAGNATDGLIAALDLVALDDDRRYFPPYQAVYVVRQAAWDAAPALPSVVRGLGNVIDTDTMRRMNHAVDGQRQTPREVAAAFLLASHSSRSSAP</sequence>
<protein>
    <submittedName>
        <fullName evidence="10">ABC transporter permease subunit</fullName>
    </submittedName>
</protein>
<feature type="domain" description="ABC transmembrane type-1" evidence="9">
    <location>
        <begin position="19"/>
        <end position="201"/>
    </location>
</feature>
<keyword evidence="2 8" id="KW-0813">Transport</keyword>
<dbReference type="Pfam" id="PF04069">
    <property type="entry name" value="OpuAC"/>
    <property type="match status" value="1"/>
</dbReference>
<keyword evidence="11" id="KW-1185">Reference proteome</keyword>
<evidence type="ECO:0000256" key="7">
    <source>
        <dbReference type="ARBA" id="ARBA00035652"/>
    </source>
</evidence>
<dbReference type="SUPFAM" id="SSF161098">
    <property type="entry name" value="MetI-like"/>
    <property type="match status" value="1"/>
</dbReference>
<reference evidence="10 11" key="1">
    <citation type="submission" date="2021-03" db="EMBL/GenBank/DDBJ databases">
        <title>Genomic and phenotypic characterization of Chloracidobacterium isolates provides evidence for multiple species.</title>
        <authorList>
            <person name="Saini M.K."/>
            <person name="Costas A.M.G."/>
            <person name="Tank M."/>
            <person name="Bryant D.A."/>
        </authorList>
    </citation>
    <scope>NUCLEOTIDE SEQUENCE [LARGE SCALE GENOMIC DNA]</scope>
    <source>
        <strain evidence="10 11">BV2-C</strain>
    </source>
</reference>
<feature type="transmembrane region" description="Helical" evidence="8">
    <location>
        <begin position="147"/>
        <end position="171"/>
    </location>
</feature>
<keyword evidence="5 8" id="KW-0472">Membrane</keyword>
<dbReference type="InterPro" id="IPR035906">
    <property type="entry name" value="MetI-like_sf"/>
</dbReference>
<gene>
    <name evidence="10" type="ORF">J8C06_13245</name>
</gene>
<dbReference type="InterPro" id="IPR007210">
    <property type="entry name" value="ABC_Gly_betaine_transp_sub-bd"/>
</dbReference>
<dbReference type="PANTHER" id="PTHR30177">
    <property type="entry name" value="GLYCINE BETAINE/L-PROLINE TRANSPORT SYSTEM PERMEASE PROTEIN PROW"/>
    <property type="match status" value="1"/>
</dbReference>
<dbReference type="CDD" id="cd06261">
    <property type="entry name" value="TM_PBP2"/>
    <property type="match status" value="1"/>
</dbReference>
<evidence type="ECO:0000256" key="1">
    <source>
        <dbReference type="ARBA" id="ARBA00004651"/>
    </source>
</evidence>
<dbReference type="EMBL" id="CP072649">
    <property type="protein sequence ID" value="QUW04014.1"/>
    <property type="molecule type" value="Genomic_DNA"/>
</dbReference>
<dbReference type="InterPro" id="IPR051204">
    <property type="entry name" value="ABC_transp_perm/SBD"/>
</dbReference>
<dbReference type="Proteomes" id="UP000676506">
    <property type="component" value="Chromosome 2"/>
</dbReference>
<dbReference type="Gene3D" id="1.10.3720.10">
    <property type="entry name" value="MetI-like"/>
    <property type="match status" value="1"/>
</dbReference>